<evidence type="ECO:0000313" key="3">
    <source>
        <dbReference type="EMBL" id="MBW4545496.1"/>
    </source>
</evidence>
<proteinExistence type="predicted"/>
<reference evidence="3" key="1">
    <citation type="submission" date="2021-05" db="EMBL/GenBank/DDBJ databases">
        <authorList>
            <person name="Pietrasiak N."/>
            <person name="Ward R."/>
            <person name="Stajich J.E."/>
            <person name="Kurbessoian T."/>
        </authorList>
    </citation>
    <scope>NUCLEOTIDE SEQUENCE</scope>
    <source>
        <strain evidence="3">CPER-KK1</strain>
    </source>
</reference>
<evidence type="ECO:0000256" key="1">
    <source>
        <dbReference type="SAM" id="MobiDB-lite"/>
    </source>
</evidence>
<keyword evidence="2" id="KW-0472">Membrane</keyword>
<dbReference type="EMBL" id="JAHHIF010000015">
    <property type="protein sequence ID" value="MBW4545496.1"/>
    <property type="molecule type" value="Genomic_DNA"/>
</dbReference>
<feature type="compositionally biased region" description="Low complexity" evidence="1">
    <location>
        <begin position="13"/>
        <end position="26"/>
    </location>
</feature>
<dbReference type="AlphaFoldDB" id="A0A951PKU6"/>
<dbReference type="Proteomes" id="UP000753908">
    <property type="component" value="Unassembled WGS sequence"/>
</dbReference>
<sequence>MSQAQSTISASQPSTTTLPIDPTPLLESNSPTAIILAIAILLWVLRPVMLLQKSGSSNRKN</sequence>
<name>A0A951PKU6_9CYAN</name>
<gene>
    <name evidence="3" type="ORF">KME25_13770</name>
</gene>
<comment type="caution">
    <text evidence="3">The sequence shown here is derived from an EMBL/GenBank/DDBJ whole genome shotgun (WGS) entry which is preliminary data.</text>
</comment>
<evidence type="ECO:0000256" key="2">
    <source>
        <dbReference type="SAM" id="Phobius"/>
    </source>
</evidence>
<feature type="region of interest" description="Disordered" evidence="1">
    <location>
        <begin position="1"/>
        <end position="26"/>
    </location>
</feature>
<reference evidence="3" key="2">
    <citation type="journal article" date="2022" name="Microbiol. Resour. Announc.">
        <title>Metagenome Sequencing to Explore Phylogenomics of Terrestrial Cyanobacteria.</title>
        <authorList>
            <person name="Ward R.D."/>
            <person name="Stajich J.E."/>
            <person name="Johansen J.R."/>
            <person name="Huntemann M."/>
            <person name="Clum A."/>
            <person name="Foster B."/>
            <person name="Foster B."/>
            <person name="Roux S."/>
            <person name="Palaniappan K."/>
            <person name="Varghese N."/>
            <person name="Mukherjee S."/>
            <person name="Reddy T.B.K."/>
            <person name="Daum C."/>
            <person name="Copeland A."/>
            <person name="Chen I.A."/>
            <person name="Ivanova N.N."/>
            <person name="Kyrpides N.C."/>
            <person name="Shapiro N."/>
            <person name="Eloe-Fadrosh E.A."/>
            <person name="Pietrasiak N."/>
        </authorList>
    </citation>
    <scope>NUCLEOTIDE SEQUENCE</scope>
    <source>
        <strain evidence="3">CPER-KK1</strain>
    </source>
</reference>
<organism evidence="3 4">
    <name type="scientific">Symplocastrum torsivum CPER-KK1</name>
    <dbReference type="NCBI Taxonomy" id="450513"/>
    <lineage>
        <taxon>Bacteria</taxon>
        <taxon>Bacillati</taxon>
        <taxon>Cyanobacteriota</taxon>
        <taxon>Cyanophyceae</taxon>
        <taxon>Oscillatoriophycideae</taxon>
        <taxon>Oscillatoriales</taxon>
        <taxon>Microcoleaceae</taxon>
        <taxon>Symplocastrum</taxon>
    </lineage>
</organism>
<keyword evidence="2" id="KW-1133">Transmembrane helix</keyword>
<feature type="transmembrane region" description="Helical" evidence="2">
    <location>
        <begin position="32"/>
        <end position="51"/>
    </location>
</feature>
<feature type="compositionally biased region" description="Polar residues" evidence="1">
    <location>
        <begin position="1"/>
        <end position="12"/>
    </location>
</feature>
<accession>A0A951PKU6</accession>
<keyword evidence="2" id="KW-0812">Transmembrane</keyword>
<protein>
    <submittedName>
        <fullName evidence="3">Uncharacterized protein</fullName>
    </submittedName>
</protein>
<evidence type="ECO:0000313" key="4">
    <source>
        <dbReference type="Proteomes" id="UP000753908"/>
    </source>
</evidence>